<gene>
    <name evidence="1" type="ORF">ENT08_02665</name>
</gene>
<evidence type="ECO:0000313" key="1">
    <source>
        <dbReference type="EMBL" id="HGS04632.1"/>
    </source>
</evidence>
<proteinExistence type="predicted"/>
<sequence length="143" mass="16695">MPEKCRVSVCGFDPMLVKGYVKTGYRALWFYLPDELYEDYDVKPGEKIQGKLLAVINPKEERTFEGSEAFEWQASKETGYAILIPAETIIKHELTEFHFIEVEITHLLREGKIIDIYPGETKQRKWWPDGKMKLSYFLPYAAP</sequence>
<reference evidence="1" key="1">
    <citation type="journal article" date="2020" name="mSystems">
        <title>Genome- and Community-Level Interaction Insights into Carbon Utilization and Element Cycling Functions of Hydrothermarchaeota in Hydrothermal Sediment.</title>
        <authorList>
            <person name="Zhou Z."/>
            <person name="Liu Y."/>
            <person name="Xu W."/>
            <person name="Pan J."/>
            <person name="Luo Z.H."/>
            <person name="Li M."/>
        </authorList>
    </citation>
    <scope>NUCLEOTIDE SEQUENCE [LARGE SCALE GENOMIC DNA]</scope>
    <source>
        <strain evidence="1">SpSt-548</strain>
    </source>
</reference>
<dbReference type="EMBL" id="DSXI01000151">
    <property type="protein sequence ID" value="HGS04632.1"/>
    <property type="molecule type" value="Genomic_DNA"/>
</dbReference>
<dbReference type="AlphaFoldDB" id="A0A7V4G772"/>
<protein>
    <submittedName>
        <fullName evidence="1">Uncharacterized protein</fullName>
    </submittedName>
</protein>
<name>A0A7V4G772_9BACT</name>
<accession>A0A7V4G772</accession>
<comment type="caution">
    <text evidence="1">The sequence shown here is derived from an EMBL/GenBank/DDBJ whole genome shotgun (WGS) entry which is preliminary data.</text>
</comment>
<organism evidence="1">
    <name type="scientific">Desulfobacca acetoxidans</name>
    <dbReference type="NCBI Taxonomy" id="60893"/>
    <lineage>
        <taxon>Bacteria</taxon>
        <taxon>Pseudomonadati</taxon>
        <taxon>Thermodesulfobacteriota</taxon>
        <taxon>Desulfobaccia</taxon>
        <taxon>Desulfobaccales</taxon>
        <taxon>Desulfobaccaceae</taxon>
        <taxon>Desulfobacca</taxon>
    </lineage>
</organism>